<gene>
    <name evidence="4" type="primary">yahI</name>
    <name evidence="4" type="ORF">KIMC2_19800</name>
</gene>
<protein>
    <submittedName>
        <fullName evidence="4">Short-chain dehydrogenase/reductase</fullName>
    </submittedName>
</protein>
<keyword evidence="2" id="KW-0560">Oxidoreductase</keyword>
<evidence type="ECO:0000313" key="4">
    <source>
        <dbReference type="EMBL" id="BDR57418.1"/>
    </source>
</evidence>
<proteinExistence type="inferred from homology"/>
<dbReference type="RefSeq" id="WP_317696501.1">
    <property type="nucleotide sequence ID" value="NZ_AP026801.1"/>
</dbReference>
<sequence length="271" mass="30645">MTKKVVLITGASSGMGLAAAKLFAKKGWIVYAGARRVERMQELEDFGINVMALDVTNKESARIFVNTAKTEQQRIDVLINNAGYGEFGPIEDVSIEKAQSQFDVNLFGLAQLTHFVLPIMRRQHAGRIINVSSIAADVYSPFGGWYYSSKAALNQWSDVLDSESERFGIRSIVIQPGTTRSQWSTIAFQNGFDNLQKDSPYSPIGKRVQKVFDKFINLTQATAEDVAHVFYHAATDPRPKYRYYTHFSDHAVVSFVRHFPRTYHYIVKNLF</sequence>
<evidence type="ECO:0000256" key="2">
    <source>
        <dbReference type="ARBA" id="ARBA00023002"/>
    </source>
</evidence>
<dbReference type="PRINTS" id="PR00080">
    <property type="entry name" value="SDRFAMILY"/>
</dbReference>
<dbReference type="EMBL" id="AP026801">
    <property type="protein sequence ID" value="BDR57418.1"/>
    <property type="molecule type" value="Genomic_DNA"/>
</dbReference>
<dbReference type="InterPro" id="IPR002347">
    <property type="entry name" value="SDR_fam"/>
</dbReference>
<dbReference type="InterPro" id="IPR036291">
    <property type="entry name" value="NAD(P)-bd_dom_sf"/>
</dbReference>
<dbReference type="Proteomes" id="UP001321804">
    <property type="component" value="Chromosome"/>
</dbReference>
<dbReference type="SUPFAM" id="SSF51735">
    <property type="entry name" value="NAD(P)-binding Rossmann-fold domains"/>
    <property type="match status" value="1"/>
</dbReference>
<dbReference type="KEGG" id="xak:KIMC2_19800"/>
<dbReference type="PANTHER" id="PTHR44169">
    <property type="entry name" value="NADPH-DEPENDENT 1-ACYLDIHYDROXYACETONE PHOSPHATE REDUCTASE"/>
    <property type="match status" value="1"/>
</dbReference>
<dbReference type="CDD" id="cd05374">
    <property type="entry name" value="17beta-HSD-like_SDR_c"/>
    <property type="match status" value="1"/>
</dbReference>
<evidence type="ECO:0000313" key="5">
    <source>
        <dbReference type="Proteomes" id="UP001321804"/>
    </source>
</evidence>
<dbReference type="Gene3D" id="3.40.50.720">
    <property type="entry name" value="NAD(P)-binding Rossmann-like Domain"/>
    <property type="match status" value="1"/>
</dbReference>
<organism evidence="4 5">
    <name type="scientific">Xylocopilactobacillus apis</name>
    <dbReference type="NCBI Taxonomy" id="2932183"/>
    <lineage>
        <taxon>Bacteria</taxon>
        <taxon>Bacillati</taxon>
        <taxon>Bacillota</taxon>
        <taxon>Bacilli</taxon>
        <taxon>Lactobacillales</taxon>
        <taxon>Lactobacillaceae</taxon>
        <taxon>Xylocopilactobacillus</taxon>
    </lineage>
</organism>
<accession>A0AAU9D1L5</accession>
<evidence type="ECO:0000256" key="1">
    <source>
        <dbReference type="ARBA" id="ARBA00006484"/>
    </source>
</evidence>
<comment type="similarity">
    <text evidence="1 3">Belongs to the short-chain dehydrogenases/reductases (SDR) family.</text>
</comment>
<evidence type="ECO:0000256" key="3">
    <source>
        <dbReference type="RuleBase" id="RU000363"/>
    </source>
</evidence>
<keyword evidence="5" id="KW-1185">Reference proteome</keyword>
<reference evidence="4 5" key="1">
    <citation type="journal article" date="2023" name="Microbiol. Spectr.">
        <title>Symbiosis of Carpenter Bees with Uncharacterized Lactic Acid Bacteria Showing NAD Auxotrophy.</title>
        <authorList>
            <person name="Kawasaki S."/>
            <person name="Ozawa K."/>
            <person name="Mori T."/>
            <person name="Yamamoto A."/>
            <person name="Ito M."/>
            <person name="Ohkuma M."/>
            <person name="Sakamoto M."/>
            <person name="Matsutani M."/>
        </authorList>
    </citation>
    <scope>NUCLEOTIDE SEQUENCE [LARGE SCALE GENOMIC DNA]</scope>
    <source>
        <strain evidence="4 5">KimC2</strain>
    </source>
</reference>
<dbReference type="Pfam" id="PF00106">
    <property type="entry name" value="adh_short"/>
    <property type="match status" value="1"/>
</dbReference>
<dbReference type="AlphaFoldDB" id="A0AAU9D1L5"/>
<dbReference type="GO" id="GO:0016491">
    <property type="term" value="F:oxidoreductase activity"/>
    <property type="evidence" value="ECO:0007669"/>
    <property type="project" value="UniProtKB-KW"/>
</dbReference>
<name>A0AAU9D1L5_9LACO</name>
<dbReference type="PRINTS" id="PR00081">
    <property type="entry name" value="GDHRDH"/>
</dbReference>
<dbReference type="PANTHER" id="PTHR44169:SF6">
    <property type="entry name" value="NADPH-DEPENDENT 1-ACYLDIHYDROXYACETONE PHOSPHATE REDUCTASE"/>
    <property type="match status" value="1"/>
</dbReference>